<keyword evidence="1 2" id="KW-0597">Phosphoprotein</keyword>
<evidence type="ECO:0000313" key="7">
    <source>
        <dbReference type="Proteomes" id="UP000253065"/>
    </source>
</evidence>
<comment type="caution">
    <text evidence="5">The sequence shown here is derived from an EMBL/GenBank/DDBJ whole genome shotgun (WGS) entry which is preliminary data.</text>
</comment>
<dbReference type="PANTHER" id="PTHR44591">
    <property type="entry name" value="STRESS RESPONSE REGULATOR PROTEIN 1"/>
    <property type="match status" value="1"/>
</dbReference>
<dbReference type="GO" id="GO:0000160">
    <property type="term" value="P:phosphorelay signal transduction system"/>
    <property type="evidence" value="ECO:0007669"/>
    <property type="project" value="InterPro"/>
</dbReference>
<feature type="modified residue" description="4-aspartylphosphate" evidence="2">
    <location>
        <position position="55"/>
    </location>
</feature>
<dbReference type="OMA" id="DNPMNME"/>
<name>A0A368V3I6_MARNT</name>
<dbReference type="Gene3D" id="3.40.50.2300">
    <property type="match status" value="1"/>
</dbReference>
<dbReference type="SUPFAM" id="SSF52172">
    <property type="entry name" value="CheY-like"/>
    <property type="match status" value="1"/>
</dbReference>
<dbReference type="RefSeq" id="WP_011783802.1">
    <property type="nucleotide sequence ID" value="NZ_QNSA01000004.1"/>
</dbReference>
<sequence>MKATVLLVEDDMASLELAAYLLEHQGYRIHRAEDGRQGLDIARRLVDQLDLILSDIQMPNMDGYELLRELRGNPAMAGIPVVAITAFSMRGDEQAILNAGFDGYISKPIDPERFTTQVGQWLSAEPRS</sequence>
<evidence type="ECO:0000313" key="4">
    <source>
        <dbReference type="EMBL" id="RBP75127.1"/>
    </source>
</evidence>
<dbReference type="SMART" id="SM00448">
    <property type="entry name" value="REC"/>
    <property type="match status" value="1"/>
</dbReference>
<evidence type="ECO:0000259" key="3">
    <source>
        <dbReference type="PROSITE" id="PS50110"/>
    </source>
</evidence>
<dbReference type="EMBL" id="QNSA01000004">
    <property type="protein sequence ID" value="RBP75127.1"/>
    <property type="molecule type" value="Genomic_DNA"/>
</dbReference>
<keyword evidence="7" id="KW-1185">Reference proteome</keyword>
<evidence type="ECO:0000256" key="1">
    <source>
        <dbReference type="ARBA" id="ARBA00022553"/>
    </source>
</evidence>
<dbReference type="PROSITE" id="PS50110">
    <property type="entry name" value="RESPONSE_REGULATORY"/>
    <property type="match status" value="1"/>
</dbReference>
<proteinExistence type="predicted"/>
<dbReference type="Proteomes" id="UP000253065">
    <property type="component" value="Unassembled WGS sequence"/>
</dbReference>
<dbReference type="PANTHER" id="PTHR44591:SF3">
    <property type="entry name" value="RESPONSE REGULATORY DOMAIN-CONTAINING PROTEIN"/>
    <property type="match status" value="1"/>
</dbReference>
<evidence type="ECO:0000313" key="5">
    <source>
        <dbReference type="EMBL" id="RCW35658.1"/>
    </source>
</evidence>
<dbReference type="EMBL" id="QPJB01000004">
    <property type="protein sequence ID" value="RCW35658.1"/>
    <property type="molecule type" value="Genomic_DNA"/>
</dbReference>
<protein>
    <submittedName>
        <fullName evidence="5">Response regulator receiver domain-containing protein</fullName>
    </submittedName>
</protein>
<dbReference type="AlphaFoldDB" id="A0A368V3I6"/>
<gene>
    <name evidence="5" type="ORF">DET51_104277</name>
    <name evidence="4" type="ORF">DET64_104277</name>
</gene>
<reference evidence="5 6" key="1">
    <citation type="submission" date="2018-07" db="EMBL/GenBank/DDBJ databases">
        <title>Freshwater and sediment microbial communities from various areas in North America, analyzing microbe dynamics in response to fracking.</title>
        <authorList>
            <person name="Lamendella R."/>
        </authorList>
    </citation>
    <scope>NUCLEOTIDE SEQUENCE [LARGE SCALE GENOMIC DNA]</scope>
    <source>
        <strain evidence="5 6">114E</strain>
        <strain evidence="4 7">114E_o</strain>
    </source>
</reference>
<dbReference type="InterPro" id="IPR050595">
    <property type="entry name" value="Bact_response_regulator"/>
</dbReference>
<accession>A0A368V3I6</accession>
<dbReference type="Proteomes" id="UP000252795">
    <property type="component" value="Unassembled WGS sequence"/>
</dbReference>
<evidence type="ECO:0000313" key="6">
    <source>
        <dbReference type="Proteomes" id="UP000252795"/>
    </source>
</evidence>
<feature type="domain" description="Response regulatory" evidence="3">
    <location>
        <begin position="4"/>
        <end position="122"/>
    </location>
</feature>
<dbReference type="InterPro" id="IPR011006">
    <property type="entry name" value="CheY-like_superfamily"/>
</dbReference>
<evidence type="ECO:0000256" key="2">
    <source>
        <dbReference type="PROSITE-ProRule" id="PRU00169"/>
    </source>
</evidence>
<organism evidence="5 6">
    <name type="scientific">Marinobacter nauticus</name>
    <name type="common">Marinobacter hydrocarbonoclasticus</name>
    <name type="synonym">Marinobacter aquaeolei</name>
    <dbReference type="NCBI Taxonomy" id="2743"/>
    <lineage>
        <taxon>Bacteria</taxon>
        <taxon>Pseudomonadati</taxon>
        <taxon>Pseudomonadota</taxon>
        <taxon>Gammaproteobacteria</taxon>
        <taxon>Pseudomonadales</taxon>
        <taxon>Marinobacteraceae</taxon>
        <taxon>Marinobacter</taxon>
    </lineage>
</organism>
<dbReference type="Pfam" id="PF00072">
    <property type="entry name" value="Response_reg"/>
    <property type="match status" value="1"/>
</dbReference>
<dbReference type="InterPro" id="IPR001789">
    <property type="entry name" value="Sig_transdc_resp-reg_receiver"/>
</dbReference>